<name>A0A9X4AVR5_9BACT</name>
<comment type="caution">
    <text evidence="2">The sequence shown here is derived from an EMBL/GenBank/DDBJ whole genome shotgun (WGS) entry which is preliminary data.</text>
</comment>
<dbReference type="EMBL" id="JAGTJJ010000022">
    <property type="protein sequence ID" value="MDC3984622.1"/>
    <property type="molecule type" value="Genomic_DNA"/>
</dbReference>
<feature type="signal peptide" evidence="1">
    <location>
        <begin position="1"/>
        <end position="26"/>
    </location>
</feature>
<dbReference type="AlphaFoldDB" id="A0A9X4AVR5"/>
<feature type="chain" id="PRO_5040962780" description="Lipoprotein" evidence="1">
    <location>
        <begin position="27"/>
        <end position="779"/>
    </location>
</feature>
<gene>
    <name evidence="2" type="ORF">KEG57_29205</name>
</gene>
<accession>A0A9X4AVR5</accession>
<dbReference type="Proteomes" id="UP001151081">
    <property type="component" value="Unassembled WGS sequence"/>
</dbReference>
<protein>
    <recommendedName>
        <fullName evidence="4">Lipoprotein</fullName>
    </recommendedName>
</protein>
<sequence>MRSRPSRTSLALVAPSFVLVASGLVACDGAVRPVVSCESLSCTPEPWIARLEAPTVQKLDLLLALDNSRSMADKQALLASAVPDLVLRLVNPPCVNAEGVAAQQQPDHPLDPCPAGTFRVTPPVLDIHIGVLSSSIGGHGADSCPDLVPDEKACAGQTNTTNNDKGHLVARLDACGGAAAPTYEDRGFLAWDPAQALSPPGEENLATLGASLRDMVAGVGPIGCEFESQLESVYRFLVDPEPYASISVVNNRATPEGTDTALLQQRKAFLRPDSMLAIVLLSDENDCSIKEYGQFYYVGMGKTPDGTDVRVPRARKECAIDPNDPCCKSCGQDPGSCPEEAECIGPNGGPALLTPEEDDKNLRCWDQKRRFGIDFLYPVDRYVQAFSSYEIQNRAGELVPNPIFADLDPNDDVWQSREPRDVFFAGIVGVPWQDVARDPTDLGKGLKSADELEAPIDAAGTTTWDVILGDPTKYVRPLDPLMIESVAKRAGTNPITGDVLVDANAPTKNPINGHERTIAGDDLQYACIFPLPEGQARDCTDETLPGCDCKATDNDNPLCAPNAMNGGAPTLQVRAKAYPSLRQLAVMKGLGEQAVVASVCPASIEDTGGSGAGYRPAVDALHARMARAFEDTCLPRSLETDPEGGLPCVVIEARHVDEAACACDPSEGRVEIPPKHTPLVNLVMSDPQAASEQWNCLCMVNQAEEGAARTACQEDVSDPPLANGNPVHGWCYVDATASPPLGNPELVSTCPENQKRRIRIPGSAGLGSPGRMFLSCSAN</sequence>
<evidence type="ECO:0008006" key="4">
    <source>
        <dbReference type="Google" id="ProtNLM"/>
    </source>
</evidence>
<keyword evidence="3" id="KW-1185">Reference proteome</keyword>
<keyword evidence="1" id="KW-0732">Signal</keyword>
<dbReference type="PROSITE" id="PS51257">
    <property type="entry name" value="PROKAR_LIPOPROTEIN"/>
    <property type="match status" value="1"/>
</dbReference>
<proteinExistence type="predicted"/>
<organism evidence="2 3">
    <name type="scientific">Polyangium jinanense</name>
    <dbReference type="NCBI Taxonomy" id="2829994"/>
    <lineage>
        <taxon>Bacteria</taxon>
        <taxon>Pseudomonadati</taxon>
        <taxon>Myxococcota</taxon>
        <taxon>Polyangia</taxon>
        <taxon>Polyangiales</taxon>
        <taxon>Polyangiaceae</taxon>
        <taxon>Polyangium</taxon>
    </lineage>
</organism>
<evidence type="ECO:0000256" key="1">
    <source>
        <dbReference type="SAM" id="SignalP"/>
    </source>
</evidence>
<evidence type="ECO:0000313" key="3">
    <source>
        <dbReference type="Proteomes" id="UP001151081"/>
    </source>
</evidence>
<reference evidence="2 3" key="1">
    <citation type="submission" date="2021-04" db="EMBL/GenBank/DDBJ databases">
        <title>Genome analysis of Polyangium sp.</title>
        <authorList>
            <person name="Li Y."/>
            <person name="Wang J."/>
        </authorList>
    </citation>
    <scope>NUCLEOTIDE SEQUENCE [LARGE SCALE GENOMIC DNA]</scope>
    <source>
        <strain evidence="2 3">SDU14</strain>
    </source>
</reference>
<evidence type="ECO:0000313" key="2">
    <source>
        <dbReference type="EMBL" id="MDC3984622.1"/>
    </source>
</evidence>
<dbReference type="RefSeq" id="WP_272422874.1">
    <property type="nucleotide sequence ID" value="NZ_JAGTJJ010000022.1"/>
</dbReference>